<reference evidence="2" key="1">
    <citation type="submission" date="2016-11" db="UniProtKB">
        <authorList>
            <consortium name="WormBaseParasite"/>
        </authorList>
    </citation>
    <scope>IDENTIFICATION</scope>
    <source>
        <strain evidence="2">KR3021</strain>
    </source>
</reference>
<dbReference type="Proteomes" id="UP000095286">
    <property type="component" value="Unplaced"/>
</dbReference>
<sequence>MPPKKNSVAQAKTSGSSSNATPSSSQRTRSRNSKPAPPSVAQEPVSSPRKIRTNKATVKSADSSKSRSCSQKNRSRRQAEASDDPPNLDTVSASSSRQSRSHIRQVNAPISDDTQHEIPNQFTSFATPLISRTKSCSSAKTHTPTPAPVKLTGIRMISSASRVRSTDLGNATNSFNAPPFVSINPAQSLLENQQSGAGPSGAVRNPIPPTPCNSQTRPPNVTGLSSDPRLPIAETPPIMPQQNVTSSLATPHPSQVSTPSSGKVGSKNSSGATIIPPSADVPPSRLLIQTEEEIFKRPKHPNHYTNRHFHLGLVNKPEQYVPPNERSNHHKPHLETQANPETEPNLPPPIPERLFSSISRNEETFSDVVLRGKPTYLYKTVVQEFHVPRLIRSLNEPKCKPTPDHVTPNVMPFKSQIGANGIEIIPTGTYAGQTREVINVENIQDNQWCDNEIDLNNKIGKTHSITFVHFFILLDETIETMISNTTINPDHFRAGIYNHEGTMWKLEAVRINNILIRSFVHDANHPTCIITFFGDLEVEESRSGYAKVDLERKLFSNRISKKRILEDQILRDLNFELYGLKKPAEAKKQDQKVMTEKEKILQAIDIVKIGGERNTDIIEHYFQAPTLPTREMKDVRKARLTKKFLGTKDISNPLCNLALQAFQLEIARNIRCLSKQNVPSKHSRNDLIVKNRLNGMNKINFTIPKEKIYIPSGLILENGREYLRFVRACAEEITDGFAQKMASSNTIPVFWHMDDLFNDIKHTFFLMYYQMLLADLNLIDHEVQYDPNRIISITNNIAASQVGRKIVNTPSTIEDSVYKPVININQDEKCNMIIKISYMSDLERRRVEFESLRYRPNYGDHIRKFITVAENNARRATHLIMVRERNAFPNPKLNERAFLAQEETNVFEKLYHIELKNRNIISQVDPPRINIRDYAAKEGAYSDIWFSGAQIADEKILTKLYADPYEYKDLVEASETEIKFLKPLDEPEPSEPTSYAPYDYCPNDEDLESVRPQSPDRYQESRSSMARSVSRCPSEDPTSKNEENKFVYTGPQFEILSGRLANIMKAVDVPLEAVMQRNCPPVRKRRVVQVDLVAAALDALDVDPSDAGNSPEQPENASHDTDGGTNKPGRPRKYHNFSEYFYRGDGPPGTLEITCPDESRFNEILNVTEIVPIAMEIGNVSDTIKEPESNNAVDLLNQTTETFIEDNSNHEVDHYSGPDQEFEDGNFEYEIPESRTKERASPAKLDTVSSTTKKTSINLKRNKARASNTVAFAIDDTEPVATPPMTQATSSKICPADDNDVEFDEPSTSSFRKKTPASQSIRRIGPGVVKSSKETPSVISKSIGSRLRTSRQSERVDIREINYFNASISPPSQVHEQLSLNSTRVSRTKSFGKKITPHNLVKTPKGIGRLCREIGIQTVNFTNVTSLQEKIKLIEKVDEVTSADVVVYRKRGRRGRGWDIQTSVDFEETAADAITPLGNVISIPTDIITLNSPNEVVMKTIQDLAAITLHEVTEANLTPRQTAVKNKLVEAVTKTSMYTTQHPDNLSADEGECLSVSQADNSTSSSAQLPNEVFEVIEAYDVEDKLNIVPAQVHDETEMSFEAAFGELSNDSADTTLITTTTDEVNASVEYKVSDTEITFDSIGGPNAMGDTEVVLTTSTHVEEHSTMDAAQYASVDIFSDLVHSQANLRTEIELSSSHSDNVDISTDAPSNVTIDVYSEYSPPVPTMATETIMLCPSDEVVNLSSYQATTVTRTVHVKQVRPLVTMGAENTFTCSTDVSVNCTANAATNVEVNAFLDQVRPLIIMETENTFACSTDVSASCAANAATSVEVNAFFNQVRLIAIMETENTFTCSTDVYVDLETSAASIIESNVSFDETYPGNHDETNGLHPGQHYVEAQISVNAPENVECGISFDAYCDGHHLGTDFLMPTSLDDEEQLNVQELLTANLEYPIVIKPTELAEVPLHLIDPQFPEARDLENTVLVRNSIILASNTETSETAMVIAAPNFIASYLITNVSAGDSPIQSINCDFSFKVPSIYHHDGCGISFGNESYTSASLYVDNLDVSVNLLNPCEEYIHAVVTVFKPIDVAFLPVEIKGWPTWNQAQREYLYEEKVFELEVDTRPKVGRISDGGTERIQPFDENAVISKDCDPTLGQFSQKMIYKVINQSMEFFEAFLKQNGPLIIRLQRPTGDVDVCEITKINYDQRTNDGIPFFYPCTIHRKLTGVYIDSLKKFVGLVIGETMPLVQYYRQQKALGVAEKDIIFGETTADLERVYPDDALKAELLYLERQNRCVICYLQKQENWYESMKRDMDYLNSLEDGEDCFMEEEISLTSSQENEMERLMNESYESVQKFKQRLILHNVDYHVGFLGFGARNRSSVAKLNEAVEKQIVYADDYYKFQNDTLWEENWPSCKNTFYPKYSSKSLTGEKIKPAGYGYPELENLLVYPAVGICDDTTIVKERKARTHKALHRYKGAYSCLDICEKVFEDKPTSYRNADVAEFVIVKEYSLRNYGHDESLSDMECDYQEPNPYIVRGVQRYLDKYNLDQTIDDLCKAVFEAPRSYVVDQKIRIDHPVYSKYAVIQPNLIIEASARWLDQSKRRVGQFQGLFLKTRQSNLDVRCHLLESKYLLNIETTHHVEYFSFMVQVGFKSDSDKFPINYYNSESRQSNKDKLVVPGRKRSLSAQAREVSENIYCKFDRKVRPCIKIVHVYLDYANMTEAIRAEFELKDCEKANVEWDVAVNCTNETRILHKLIGSWYETLYLAMYPPKDDLEYLLHVYKRNKLLNYGRDLGPDFKMIDASDMSFKKTKWNTVDRRTYKKHPDVTDEELAELEKDPNYIKVFADKLNKNFDPEGEIVREEKLARLNRKFERTKVAKEARIEVLGLKFVIPTYEELQERKLVPEEVCTTGIKGLLNTGSQIPNLLKLEVIRCGQYYDVTYNAMFMMFPHYSLRNGDISNLLCQLGYKKIISEVTNTCEYFVPEYLSKFPYSAHNVYVIRKCGEFKFECHSNKKGYPRLVQNEMLLQDLKACPDIFDRYMEFMTVHTGVDEQEKVEIVLCKDGSVWLPLIVGIRKTHFYQTNTYLCEVFVRPVLFIESEGKLPDGSIELSIYTYAVREQGDDRDIIDIMKCPISYIQILQDIQENIIFVDNNPEATFVQIPTVGMDGEPLKTLSSGDFGQYSNKEYNFMFNIHNSVNRKHCLLFNNETKVITIDFAELMNQEHGSYLNKTKKKSGITKKEPGLKVNDTVEEFLKISNEIQTEFNLCKAVSKFTEENRTLVDTQWIEHFNTDLNFQKGFEPPHPGSALDFFYNVIENPTKLSKLSVGFSTLIYFVKRLTTSYTDKPLLLDLVYSKELKNWYFYMHDIIYMPQIEIKEAACSQKSAYRNVVINPKDSRWSPYQKVFNQYREPELDLEINLDLLHLNIFNKDNDVLMEEIHQSEDTPMEVDENPMIGEGISINVEETTINIDVQTGETLENSTFMCNDDPMDDASVIVNSTPKTGRERVFYTTHVFEIESSLHSFTGEELTKKIEQSVELKREFLETMHDVLAEIDSSEEESDEDDTSLPKGIRKTIGFDNRTRAEYILSPNGAHYRIPKSPRHISVSPNRNSTPNNDSKVISPDNDNNKSDTSGNEISTSEAGDNNIAAELPNIEKSLDEGKRIINIYWIPKKKLEDRFLEKSESPELEYSAGLFNTDNNVSSELINSSITESSTIPGSPADTMVPQMDFDSITNSSDNNNNILVSSVQMELYQTAITENLNIEKNGVSFRDLTKGTKMNELLKVNEGAKQILDNSSFTLKRRNLTSPTSSIDKSIMNESLENCDEFIHIIKRVRIINQFDLESNMCVFANEEDSVNNREGSGNKREDSGNNGEDPVYDGDDLVDNISSTTETDLNKIIPGEINQYSLAVEQHALTNIVNIPNHLNIQNDQEIVQLISQDNQMSSINSPEEVAGNSNLYNDPSENAPASRRRKCSWTHADFGNLRLHPTIQNELPLKHGGVLNVDNEDSSTNIDQFEDLSDLSTTQNDIINNESRVTSNSVEQFMNLREMAESQVEETIEIPLLSDVVELEQPFKLTTILPLTPFADHRSKIDKNINNNCLTSNSSNHAAHTNRQMLSNQQRLTDSVREPETGLTFISTEMPQSNDSNSIYGILHPNYSDLFQLIYT</sequence>
<dbReference type="WBParaSite" id="RSKR_0000834600.1">
    <property type="protein sequence ID" value="RSKR_0000834600.1"/>
    <property type="gene ID" value="RSKR_0000834600"/>
</dbReference>
<name>A0AC35U7Y3_9BILA</name>
<organism evidence="1 2">
    <name type="scientific">Rhabditophanes sp. KR3021</name>
    <dbReference type="NCBI Taxonomy" id="114890"/>
    <lineage>
        <taxon>Eukaryota</taxon>
        <taxon>Metazoa</taxon>
        <taxon>Ecdysozoa</taxon>
        <taxon>Nematoda</taxon>
        <taxon>Chromadorea</taxon>
        <taxon>Rhabditida</taxon>
        <taxon>Tylenchina</taxon>
        <taxon>Panagrolaimomorpha</taxon>
        <taxon>Strongyloidoidea</taxon>
        <taxon>Alloionematidae</taxon>
        <taxon>Rhabditophanes</taxon>
    </lineage>
</organism>
<evidence type="ECO:0000313" key="2">
    <source>
        <dbReference type="WBParaSite" id="RSKR_0000834600.1"/>
    </source>
</evidence>
<proteinExistence type="predicted"/>
<accession>A0AC35U7Y3</accession>
<protein>
    <submittedName>
        <fullName evidence="2">WD_REPEATS_REGION domain-containing protein</fullName>
    </submittedName>
</protein>
<evidence type="ECO:0000313" key="1">
    <source>
        <dbReference type="Proteomes" id="UP000095286"/>
    </source>
</evidence>